<evidence type="ECO:0000256" key="1">
    <source>
        <dbReference type="SAM" id="MobiDB-lite"/>
    </source>
</evidence>
<keyword evidence="3" id="KW-1185">Reference proteome</keyword>
<protein>
    <submittedName>
        <fullName evidence="2">Uncharacterized protein</fullName>
    </submittedName>
</protein>
<name>A0AAU9INF6_9CILI</name>
<dbReference type="Gene3D" id="1.25.10.10">
    <property type="entry name" value="Leucine-rich Repeat Variant"/>
    <property type="match status" value="1"/>
</dbReference>
<dbReference type="Pfam" id="PF01603">
    <property type="entry name" value="B56"/>
    <property type="match status" value="1"/>
</dbReference>
<dbReference type="Proteomes" id="UP001162131">
    <property type="component" value="Unassembled WGS sequence"/>
</dbReference>
<dbReference type="InterPro" id="IPR002554">
    <property type="entry name" value="PP2A_B56"/>
</dbReference>
<dbReference type="InterPro" id="IPR011989">
    <property type="entry name" value="ARM-like"/>
</dbReference>
<feature type="compositionally biased region" description="Basic and acidic residues" evidence="1">
    <location>
        <begin position="35"/>
        <end position="44"/>
    </location>
</feature>
<comment type="caution">
    <text evidence="2">The sequence shown here is derived from an EMBL/GenBank/DDBJ whole genome shotgun (WGS) entry which is preliminary data.</text>
</comment>
<proteinExistence type="predicted"/>
<dbReference type="InterPro" id="IPR016024">
    <property type="entry name" value="ARM-type_fold"/>
</dbReference>
<evidence type="ECO:0000313" key="2">
    <source>
        <dbReference type="EMBL" id="CAG9315977.1"/>
    </source>
</evidence>
<gene>
    <name evidence="2" type="ORF">BSTOLATCC_MIC14718</name>
</gene>
<dbReference type="GO" id="GO:0000159">
    <property type="term" value="C:protein phosphatase type 2A complex"/>
    <property type="evidence" value="ECO:0007669"/>
    <property type="project" value="InterPro"/>
</dbReference>
<organism evidence="2 3">
    <name type="scientific">Blepharisma stoltei</name>
    <dbReference type="NCBI Taxonomy" id="1481888"/>
    <lineage>
        <taxon>Eukaryota</taxon>
        <taxon>Sar</taxon>
        <taxon>Alveolata</taxon>
        <taxon>Ciliophora</taxon>
        <taxon>Postciliodesmatophora</taxon>
        <taxon>Heterotrichea</taxon>
        <taxon>Heterotrichida</taxon>
        <taxon>Blepharismidae</taxon>
        <taxon>Blepharisma</taxon>
    </lineage>
</organism>
<accession>A0AAU9INF6</accession>
<dbReference type="PANTHER" id="PTHR10257">
    <property type="entry name" value="SERINE/THREONINE PROTEIN PHOSPHATASE 2A PP2A REGULATORY SUBUNIT B"/>
    <property type="match status" value="1"/>
</dbReference>
<dbReference type="AlphaFoldDB" id="A0AAU9INF6"/>
<reference evidence="2" key="1">
    <citation type="submission" date="2021-09" db="EMBL/GenBank/DDBJ databases">
        <authorList>
            <consortium name="AG Swart"/>
            <person name="Singh M."/>
            <person name="Singh A."/>
            <person name="Seah K."/>
            <person name="Emmerich C."/>
        </authorList>
    </citation>
    <scope>NUCLEOTIDE SEQUENCE</scope>
    <source>
        <strain evidence="2">ATCC30299</strain>
    </source>
</reference>
<evidence type="ECO:0000313" key="3">
    <source>
        <dbReference type="Proteomes" id="UP001162131"/>
    </source>
</evidence>
<feature type="compositionally biased region" description="Low complexity" evidence="1">
    <location>
        <begin position="1"/>
        <end position="13"/>
    </location>
</feature>
<feature type="region of interest" description="Disordered" evidence="1">
    <location>
        <begin position="1"/>
        <end position="51"/>
    </location>
</feature>
<dbReference type="SUPFAM" id="SSF48371">
    <property type="entry name" value="ARM repeat"/>
    <property type="match status" value="1"/>
</dbReference>
<dbReference type="PANTHER" id="PTHR10257:SF3">
    <property type="entry name" value="SERINE_THREONINE-PROTEIN PHOSPHATASE 2A 56 KDA REGULATORY SUBUNIT GAMMA ISOFORM"/>
    <property type="match status" value="1"/>
</dbReference>
<sequence>MSTIDISTSSSSIELQENENIIDKSKATHTNSSDTDEKHSKNSSELEQSSELCTKTEIHQNEVNSSLNRPKLSINNSNDSCLLELKEIDPNISVENKSEKKHRKHKTDSKEDIFKRVTDEHCLLDTDLNEQSLYNCANLCIFPDLLKTETGSFNLSQSTLAFSKLSRYIIEQAYMDILIKFHIDKVKEIILSNLSDSISIKSYTIASSQIVNGKVKISTHNEWWTYFKSFYDFFEVLVLKLEEVSQNSETYSSLDQSNLGAAELINSQLPNKTSQDLLNVVIDTNIIKALVQKLCSDIEKERRIALIFIKFLYRKMPSIQTIILKQIEYILLKIIHEDPELNGTQEILKFMYKQISSSEYFKTFAYSVLLPLHKVQTVILFHKFLMKCCRKYQRIHNEFANSWVEAIVRYWPYGNSSKELLFLNELDEALKLGKEIISINIWELAIQKLSNEIPNIHKKVSSLAVSILSSDLLRSIVRRNSPLIVLKSIRKAENLKGSRIWDMPISFLRCKAVESFAQEYLKVYFKDIKSYVLVSSLARMHDVPSREKPEAIWDVLLNEAKKINPNFKNPKIPYQSKHVSGLANMNDAILSSGNLIPAIFLY</sequence>
<dbReference type="GO" id="GO:0007165">
    <property type="term" value="P:signal transduction"/>
    <property type="evidence" value="ECO:0007669"/>
    <property type="project" value="InterPro"/>
</dbReference>
<dbReference type="EMBL" id="CAJZBQ010000014">
    <property type="protein sequence ID" value="CAG9315977.1"/>
    <property type="molecule type" value="Genomic_DNA"/>
</dbReference>
<dbReference type="GO" id="GO:0019888">
    <property type="term" value="F:protein phosphatase regulator activity"/>
    <property type="evidence" value="ECO:0007669"/>
    <property type="project" value="InterPro"/>
</dbReference>